<evidence type="ECO:0000313" key="6">
    <source>
        <dbReference type="EMBL" id="TWI11520.1"/>
    </source>
</evidence>
<dbReference type="SMART" id="SM00941">
    <property type="entry name" value="PYNP_C"/>
    <property type="match status" value="1"/>
</dbReference>
<dbReference type="Gene3D" id="3.40.1030.10">
    <property type="entry name" value="Nucleoside phosphorylase/phosphoribosyltransferase catalytic domain"/>
    <property type="match status" value="1"/>
</dbReference>
<dbReference type="NCBIfam" id="NF003338">
    <property type="entry name" value="PRK04350.1"/>
    <property type="match status" value="1"/>
</dbReference>
<proteinExistence type="inferred from homology"/>
<evidence type="ECO:0000256" key="2">
    <source>
        <dbReference type="ARBA" id="ARBA00022679"/>
    </source>
</evidence>
<dbReference type="NCBIfam" id="TIGR02645">
    <property type="entry name" value="ARCH_P_rylase"/>
    <property type="match status" value="1"/>
</dbReference>
<evidence type="ECO:0000256" key="1">
    <source>
        <dbReference type="ARBA" id="ARBA00022676"/>
    </source>
</evidence>
<dbReference type="InterPro" id="IPR000053">
    <property type="entry name" value="Thymidine/pyrmidine_PPase"/>
</dbReference>
<sequence>MNREADRTGLRVIRAGIDTYQQPVVYMHRDCEVCRSEGFAALTRVSMRIDHRELIATLNVVVSDLLPADAVALSEAAWSAIQPEPDAIATFYHPEPPRSAGALRAKVFGQRLEEADYLALMQDTVHNRLSDIELAAFVTACAGERLDHGETTALTRAMVAVGDTLDWGEGPVLDKHCVGGLPGNRTTPIIVAIVASLGYRIPKTSSRAITSPAGTADTMEVMAPVELDLDAMRYVVEREGGCVVWGGNVRLSPADDVLIRVERPLDFDSDGQLVASILSKKVAAGSNHVLIDMPVGPTAKVRSAAAADSLTGRLAGTAAALGLRVAVNRSDGRQPVGYGIGPALEAADVLSVLRGDPDAPADLRERSIALAGDLLDLVPGNVIGRGRGLAEQSLASGQALAKFMAICDAQGGFTEPKFARHRADVLAPRNGTVMAIDNRRLSKVAKLAGAPVSPAAGLVSRWRIGDRISAGEPMFTVHAQSKGQLEYALDYTQACPTIFDLREDPT</sequence>
<evidence type="ECO:0000256" key="3">
    <source>
        <dbReference type="ARBA" id="ARBA00048550"/>
    </source>
</evidence>
<evidence type="ECO:0000259" key="5">
    <source>
        <dbReference type="SMART" id="SM00941"/>
    </source>
</evidence>
<dbReference type="Gene3D" id="3.90.1170.30">
    <property type="entry name" value="Pyrimidine nucleoside phosphorylase-like, C-terminal domain"/>
    <property type="match status" value="1"/>
</dbReference>
<keyword evidence="7" id="KW-1185">Reference proteome</keyword>
<gene>
    <name evidence="6" type="ORF">IP93_01416</name>
</gene>
<accession>A0A562LV50</accession>
<dbReference type="SUPFAM" id="SSF52418">
    <property type="entry name" value="Nucleoside phosphorylase/phosphoribosyltransferase catalytic domain"/>
    <property type="match status" value="1"/>
</dbReference>
<reference evidence="6 7" key="1">
    <citation type="journal article" date="2015" name="Stand. Genomic Sci.">
        <title>Genomic Encyclopedia of Bacterial and Archaeal Type Strains, Phase III: the genomes of soil and plant-associated and newly described type strains.</title>
        <authorList>
            <person name="Whitman W.B."/>
            <person name="Woyke T."/>
            <person name="Klenk H.P."/>
            <person name="Zhou Y."/>
            <person name="Lilburn T.G."/>
            <person name="Beck B.J."/>
            <person name="De Vos P."/>
            <person name="Vandamme P."/>
            <person name="Eisen J.A."/>
            <person name="Garrity G."/>
            <person name="Hugenholtz P."/>
            <person name="Kyrpides N.C."/>
        </authorList>
    </citation>
    <scope>NUCLEOTIDE SEQUENCE [LARGE SCALE GENOMIC DNA]</scope>
    <source>
        <strain evidence="6 7">CGMCC 1.10136</strain>
    </source>
</reference>
<dbReference type="PANTHER" id="PTHR10515">
    <property type="entry name" value="THYMIDINE PHOSPHORYLASE"/>
    <property type="match status" value="1"/>
</dbReference>
<feature type="domain" description="Pyrimidine nucleoside phosphorylase C-terminal" evidence="5">
    <location>
        <begin position="432"/>
        <end position="499"/>
    </location>
</feature>
<dbReference type="InterPro" id="IPR028579">
    <property type="entry name" value="Thym_Pase_Put"/>
</dbReference>
<dbReference type="InterPro" id="IPR035902">
    <property type="entry name" value="Nuc_phospho_transferase"/>
</dbReference>
<dbReference type="Pfam" id="PF00591">
    <property type="entry name" value="Glycos_transf_3"/>
    <property type="match status" value="1"/>
</dbReference>
<dbReference type="AlphaFoldDB" id="A0A562LV50"/>
<dbReference type="InterPro" id="IPR036566">
    <property type="entry name" value="PYNP-like_C_sf"/>
</dbReference>
<dbReference type="GO" id="GO:0009032">
    <property type="term" value="F:thymidine phosphorylase activity"/>
    <property type="evidence" value="ECO:0007669"/>
    <property type="project" value="UniProtKB-UniRule"/>
</dbReference>
<protein>
    <recommendedName>
        <fullName evidence="4">Putative thymidine phosphorylase</fullName>
        <ecNumber evidence="4">2.4.2.4</ecNumber>
    </recommendedName>
    <alternativeName>
        <fullName evidence="4">TdRPase</fullName>
    </alternativeName>
</protein>
<dbReference type="EC" id="2.4.2.4" evidence="4"/>
<dbReference type="InterPro" id="IPR000312">
    <property type="entry name" value="Glycosyl_Trfase_fam3"/>
</dbReference>
<dbReference type="Pfam" id="PF07831">
    <property type="entry name" value="PYNP_C"/>
    <property type="match status" value="1"/>
</dbReference>
<organism evidence="6 7">
    <name type="scientific">Aerolutibacter ruishenii</name>
    <dbReference type="NCBI Taxonomy" id="686800"/>
    <lineage>
        <taxon>Bacteria</taxon>
        <taxon>Pseudomonadati</taxon>
        <taxon>Pseudomonadota</taxon>
        <taxon>Gammaproteobacteria</taxon>
        <taxon>Lysobacterales</taxon>
        <taxon>Lysobacteraceae</taxon>
        <taxon>Aerolutibacter</taxon>
    </lineage>
</organism>
<comment type="similarity">
    <text evidence="4">Belongs to the thymidine/pyrimidine-nucleoside phosphorylase family. Type 2 subfamily.</text>
</comment>
<dbReference type="PROSITE" id="PS00647">
    <property type="entry name" value="THYMID_PHOSPHORYLASE"/>
    <property type="match status" value="1"/>
</dbReference>
<dbReference type="Gene3D" id="1.20.970.50">
    <property type="match status" value="1"/>
</dbReference>
<dbReference type="RefSeq" id="WP_199747142.1">
    <property type="nucleotide sequence ID" value="NZ_VLKP01000005.1"/>
</dbReference>
<dbReference type="Proteomes" id="UP000316471">
    <property type="component" value="Unassembled WGS sequence"/>
</dbReference>
<dbReference type="SUPFAM" id="SSF47648">
    <property type="entry name" value="Nucleoside phosphorylase/phosphoribosyltransferase N-terminal domain"/>
    <property type="match status" value="1"/>
</dbReference>
<dbReference type="InterPro" id="IPR013466">
    <property type="entry name" value="Thymidine/AMP_Pase"/>
</dbReference>
<dbReference type="Pfam" id="PF02885">
    <property type="entry name" value="Glycos_trans_3N"/>
    <property type="match status" value="1"/>
</dbReference>
<name>A0A562LV50_9GAMM</name>
<dbReference type="GO" id="GO:0004645">
    <property type="term" value="F:1,4-alpha-oligoglucan phosphorylase activity"/>
    <property type="evidence" value="ECO:0007669"/>
    <property type="project" value="InterPro"/>
</dbReference>
<dbReference type="GO" id="GO:0006206">
    <property type="term" value="P:pyrimidine nucleobase metabolic process"/>
    <property type="evidence" value="ECO:0007669"/>
    <property type="project" value="InterPro"/>
</dbReference>
<dbReference type="SUPFAM" id="SSF54680">
    <property type="entry name" value="Pyrimidine nucleoside phosphorylase C-terminal domain"/>
    <property type="match status" value="1"/>
</dbReference>
<evidence type="ECO:0000256" key="4">
    <source>
        <dbReference type="HAMAP-Rule" id="MF_00703"/>
    </source>
</evidence>
<dbReference type="EMBL" id="VLKP01000005">
    <property type="protein sequence ID" value="TWI11520.1"/>
    <property type="molecule type" value="Genomic_DNA"/>
</dbReference>
<dbReference type="InterPro" id="IPR017459">
    <property type="entry name" value="Glycosyl_Trfase_fam3_N_dom"/>
</dbReference>
<keyword evidence="2 4" id="KW-0808">Transferase</keyword>
<comment type="caution">
    <text evidence="6">The sequence shown here is derived from an EMBL/GenBank/DDBJ whole genome shotgun (WGS) entry which is preliminary data.</text>
</comment>
<dbReference type="GO" id="GO:0006213">
    <property type="term" value="P:pyrimidine nucleoside metabolic process"/>
    <property type="evidence" value="ECO:0007669"/>
    <property type="project" value="InterPro"/>
</dbReference>
<dbReference type="InterPro" id="IPR036320">
    <property type="entry name" value="Glycosyl_Trfase_fam3_N_dom_sf"/>
</dbReference>
<keyword evidence="1 4" id="KW-0328">Glycosyltransferase</keyword>
<dbReference type="GO" id="GO:0005829">
    <property type="term" value="C:cytosol"/>
    <property type="evidence" value="ECO:0007669"/>
    <property type="project" value="TreeGrafter"/>
</dbReference>
<dbReference type="HAMAP" id="MF_00703">
    <property type="entry name" value="Thymid_phosp_2"/>
    <property type="match status" value="1"/>
</dbReference>
<dbReference type="PANTHER" id="PTHR10515:SF0">
    <property type="entry name" value="THYMIDINE PHOSPHORYLASE"/>
    <property type="match status" value="1"/>
</dbReference>
<dbReference type="InterPro" id="IPR013102">
    <property type="entry name" value="PYNP_C"/>
</dbReference>
<comment type="catalytic activity">
    <reaction evidence="3 4">
        <text>thymidine + phosphate = 2-deoxy-alpha-D-ribose 1-phosphate + thymine</text>
        <dbReference type="Rhea" id="RHEA:16037"/>
        <dbReference type="ChEBI" id="CHEBI:17748"/>
        <dbReference type="ChEBI" id="CHEBI:17821"/>
        <dbReference type="ChEBI" id="CHEBI:43474"/>
        <dbReference type="ChEBI" id="CHEBI:57259"/>
        <dbReference type="EC" id="2.4.2.4"/>
    </reaction>
</comment>
<dbReference type="InterPro" id="IPR017872">
    <property type="entry name" value="Pyrmidine_PPase_CS"/>
</dbReference>
<evidence type="ECO:0000313" key="7">
    <source>
        <dbReference type="Proteomes" id="UP000316471"/>
    </source>
</evidence>